<proteinExistence type="predicted"/>
<dbReference type="SUPFAM" id="SSF48371">
    <property type="entry name" value="ARM repeat"/>
    <property type="match status" value="1"/>
</dbReference>
<dbReference type="Gene3D" id="1.25.10.10">
    <property type="entry name" value="Leucine-rich Repeat Variant"/>
    <property type="match status" value="2"/>
</dbReference>
<dbReference type="EMBL" id="AP022614">
    <property type="protein sequence ID" value="BBZ46569.1"/>
    <property type="molecule type" value="Genomic_DNA"/>
</dbReference>
<dbReference type="InterPro" id="IPR021133">
    <property type="entry name" value="HEAT_type_2"/>
</dbReference>
<dbReference type="PANTHER" id="PTHR12697">
    <property type="entry name" value="PBS LYASE HEAT-LIKE PROTEIN"/>
    <property type="match status" value="1"/>
</dbReference>
<evidence type="ECO:0000256" key="1">
    <source>
        <dbReference type="ARBA" id="ARBA00045876"/>
    </source>
</evidence>
<sequence>MTASTRILQLLELSEEGPALEDLAEFLSDGDPAVRRNALSVLSECTEDDEWAQAAPYFAAALSDPSDEVRAAAMKLLRELVEVIEPGAEFVRHLRRAAAGPDPGVRASAIEALWRHRISGEDELRSLFDDPDETVRCSAVLGFVSIDSLDALAVASADAASAVRLAAARGFAAVGDPRGVTALLTLAGDTDEQVRAAALDAFGALGCTGDAVTVAAAALREPSWQVRQSAARALGSAEEALAAECLVAASADDNLDVRKAAVQSLAGFKSESPRIRDALRTATSDPDADVRAYARMGL</sequence>
<dbReference type="PANTHER" id="PTHR12697:SF5">
    <property type="entry name" value="DEOXYHYPUSINE HYDROXYLASE"/>
    <property type="match status" value="1"/>
</dbReference>
<dbReference type="PROSITE" id="PS50077">
    <property type="entry name" value="HEAT_REPEAT"/>
    <property type="match status" value="1"/>
</dbReference>
<dbReference type="InterPro" id="IPR004155">
    <property type="entry name" value="PBS_lyase_HEAT"/>
</dbReference>
<dbReference type="Proteomes" id="UP000467105">
    <property type="component" value="Chromosome"/>
</dbReference>
<keyword evidence="3" id="KW-1185">Reference proteome</keyword>
<gene>
    <name evidence="2" type="ORF">MPRM_38500</name>
</gene>
<dbReference type="GO" id="GO:0016491">
    <property type="term" value="F:oxidoreductase activity"/>
    <property type="evidence" value="ECO:0007669"/>
    <property type="project" value="TreeGrafter"/>
</dbReference>
<evidence type="ECO:0000313" key="2">
    <source>
        <dbReference type="EMBL" id="BBZ46569.1"/>
    </source>
</evidence>
<reference evidence="2 3" key="1">
    <citation type="journal article" date="2019" name="Emerg. Microbes Infect.">
        <title>Comprehensive subspecies identification of 175 nontuberculous mycobacteria species based on 7547 genomic profiles.</title>
        <authorList>
            <person name="Matsumoto Y."/>
            <person name="Kinjo T."/>
            <person name="Motooka D."/>
            <person name="Nabeya D."/>
            <person name="Jung N."/>
            <person name="Uechi K."/>
            <person name="Horii T."/>
            <person name="Iida T."/>
            <person name="Fujita J."/>
            <person name="Nakamura S."/>
        </authorList>
    </citation>
    <scope>NUCLEOTIDE SEQUENCE [LARGE SCALE GENOMIC DNA]</scope>
    <source>
        <strain evidence="2 3">JCM 14742</strain>
    </source>
</reference>
<name>A0A7I7YY23_9MYCO</name>
<dbReference type="InterPro" id="IPR016024">
    <property type="entry name" value="ARM-type_fold"/>
</dbReference>
<evidence type="ECO:0008006" key="4">
    <source>
        <dbReference type="Google" id="ProtNLM"/>
    </source>
</evidence>
<dbReference type="AlphaFoldDB" id="A0A7I7YY23"/>
<dbReference type="Pfam" id="PF13646">
    <property type="entry name" value="HEAT_2"/>
    <property type="match status" value="2"/>
</dbReference>
<comment type="function">
    <text evidence="1">Catalyzes the hydroxylation of the N(6)-(4-aminobutyl)-L-lysine intermediate produced by deoxyhypusine synthase/DHPS on a critical lysine of the eukaryotic translation initiation factor 5A/eIF-5A. This is the second step of the post-translational modification of that lysine into an unusual amino acid residue named hypusine. Hypusination is unique to mature eIF-5A factor and is essential for its function.</text>
</comment>
<evidence type="ECO:0000313" key="3">
    <source>
        <dbReference type="Proteomes" id="UP000467105"/>
    </source>
</evidence>
<dbReference type="SMART" id="SM00567">
    <property type="entry name" value="EZ_HEAT"/>
    <property type="match status" value="7"/>
</dbReference>
<organism evidence="2 3">
    <name type="scientific">Mycobacterium parmense</name>
    <dbReference type="NCBI Taxonomy" id="185642"/>
    <lineage>
        <taxon>Bacteria</taxon>
        <taxon>Bacillati</taxon>
        <taxon>Actinomycetota</taxon>
        <taxon>Actinomycetes</taxon>
        <taxon>Mycobacteriales</taxon>
        <taxon>Mycobacteriaceae</taxon>
        <taxon>Mycobacterium</taxon>
        <taxon>Mycobacterium simiae complex</taxon>
    </lineage>
</organism>
<dbReference type="InterPro" id="IPR011989">
    <property type="entry name" value="ARM-like"/>
</dbReference>
<accession>A0A7I7YY23</accession>
<protein>
    <recommendedName>
        <fullName evidence="4">HEAT repeat-containing protein</fullName>
    </recommendedName>
</protein>